<dbReference type="Proteomes" id="UP000184363">
    <property type="component" value="Unassembled WGS sequence"/>
</dbReference>
<gene>
    <name evidence="3" type="ORF">SAMN05443637_107140</name>
</gene>
<dbReference type="InterPro" id="IPR030678">
    <property type="entry name" value="Peptide/Ni-bd"/>
</dbReference>
<dbReference type="OrthoDB" id="5243526at2"/>
<evidence type="ECO:0000259" key="2">
    <source>
        <dbReference type="Pfam" id="PF00496"/>
    </source>
</evidence>
<dbReference type="STRING" id="1848.SAMN05443637_107140"/>
<dbReference type="GO" id="GO:0042597">
    <property type="term" value="C:periplasmic space"/>
    <property type="evidence" value="ECO:0007669"/>
    <property type="project" value="UniProtKB-ARBA"/>
</dbReference>
<reference evidence="3 4" key="1">
    <citation type="submission" date="2016-11" db="EMBL/GenBank/DDBJ databases">
        <authorList>
            <person name="Jaros S."/>
            <person name="Januszkiewicz K."/>
            <person name="Wedrychowicz H."/>
        </authorList>
    </citation>
    <scope>NUCLEOTIDE SEQUENCE [LARGE SCALE GENOMIC DNA]</scope>
    <source>
        <strain evidence="3 4">DSM 43832</strain>
    </source>
</reference>
<dbReference type="Gene3D" id="3.10.105.10">
    <property type="entry name" value="Dipeptide-binding Protein, Domain 3"/>
    <property type="match status" value="1"/>
</dbReference>
<dbReference type="PROSITE" id="PS51257">
    <property type="entry name" value="PROKAR_LIPOPROTEIN"/>
    <property type="match status" value="1"/>
</dbReference>
<sequence length="531" mass="57264">MKPILTARCVRRRIAAAAAALFLLVGLAACGSPGGGGSSEGLPKDLKVLVEATQPVFDQWQGGVATQGVMLLVNEPLVRYDGSGFQPNLATTFEQASPTRYVFTLRDGVTFSDGSPVTVDDVRFTFEQAMRDDHLSTTHVVMRSIATVTTDGSSIALDLKAPQPLLLYTIARTGIVSKAFYEQHGEKVGTPAVGQLGSGPYVLDSFEPDKSMRVVKRPDYWGDPAPFESITFTIVPDDSARMLALQSGSANAIFEIPTGQINSIQALKDFRLSKIADATVFILQMDVTKPPFDEPAVRDAVRHAINRQAVVDAALAGHGQVARALSPQSNLELVASAEAVEQTLARIDELNTYDPDLARRLLASSSVPAGFTLKLPLDSTDADTSLVAQTIAQDLAEVGIDVELDPRGDDYIDVTLARRHDGLTLNKFSTNAPDPAMPLGYFVPAKSRINLTQQDNPAAQQAFDESNTLPVGDPKRGERLLAAVEAYHRGGAALPLVNPDMTFGLKAPMTINGFTNYWWMQRWDRLVEVGG</sequence>
<dbReference type="RefSeq" id="WP_159444893.1">
    <property type="nucleotide sequence ID" value="NZ_FRAP01000007.1"/>
</dbReference>
<dbReference type="GO" id="GO:0015833">
    <property type="term" value="P:peptide transport"/>
    <property type="evidence" value="ECO:0007669"/>
    <property type="project" value="TreeGrafter"/>
</dbReference>
<dbReference type="SUPFAM" id="SSF53850">
    <property type="entry name" value="Periplasmic binding protein-like II"/>
    <property type="match status" value="1"/>
</dbReference>
<dbReference type="InterPro" id="IPR039424">
    <property type="entry name" value="SBP_5"/>
</dbReference>
<dbReference type="AlphaFoldDB" id="A0A1M6T3W1"/>
<dbReference type="CDD" id="cd00995">
    <property type="entry name" value="PBP2_NikA_DppA_OppA_like"/>
    <property type="match status" value="1"/>
</dbReference>
<dbReference type="Pfam" id="PF00496">
    <property type="entry name" value="SBP_bac_5"/>
    <property type="match status" value="1"/>
</dbReference>
<protein>
    <submittedName>
        <fullName evidence="3">Peptide/nickel transport system substrate-binding protein</fullName>
    </submittedName>
</protein>
<dbReference type="PIRSF" id="PIRSF002741">
    <property type="entry name" value="MppA"/>
    <property type="match status" value="1"/>
</dbReference>
<name>A0A1M6T3W1_PSETH</name>
<keyword evidence="4" id="KW-1185">Reference proteome</keyword>
<evidence type="ECO:0000256" key="1">
    <source>
        <dbReference type="SAM" id="SignalP"/>
    </source>
</evidence>
<proteinExistence type="predicted"/>
<dbReference type="EMBL" id="FRAP01000007">
    <property type="protein sequence ID" value="SHK51703.1"/>
    <property type="molecule type" value="Genomic_DNA"/>
</dbReference>
<dbReference type="PANTHER" id="PTHR30290">
    <property type="entry name" value="PERIPLASMIC BINDING COMPONENT OF ABC TRANSPORTER"/>
    <property type="match status" value="1"/>
</dbReference>
<evidence type="ECO:0000313" key="3">
    <source>
        <dbReference type="EMBL" id="SHK51703.1"/>
    </source>
</evidence>
<dbReference type="GO" id="GO:0043190">
    <property type="term" value="C:ATP-binding cassette (ABC) transporter complex"/>
    <property type="evidence" value="ECO:0007669"/>
    <property type="project" value="InterPro"/>
</dbReference>
<dbReference type="GO" id="GO:1904680">
    <property type="term" value="F:peptide transmembrane transporter activity"/>
    <property type="evidence" value="ECO:0007669"/>
    <property type="project" value="TreeGrafter"/>
</dbReference>
<feature type="domain" description="Solute-binding protein family 5" evidence="2">
    <location>
        <begin position="85"/>
        <end position="442"/>
    </location>
</feature>
<dbReference type="InterPro" id="IPR000914">
    <property type="entry name" value="SBP_5_dom"/>
</dbReference>
<keyword evidence="1" id="KW-0732">Signal</keyword>
<dbReference type="Gene3D" id="3.90.76.10">
    <property type="entry name" value="Dipeptide-binding Protein, Domain 1"/>
    <property type="match status" value="1"/>
</dbReference>
<organism evidence="3 4">
    <name type="scientific">Pseudonocardia thermophila</name>
    <dbReference type="NCBI Taxonomy" id="1848"/>
    <lineage>
        <taxon>Bacteria</taxon>
        <taxon>Bacillati</taxon>
        <taxon>Actinomycetota</taxon>
        <taxon>Actinomycetes</taxon>
        <taxon>Pseudonocardiales</taxon>
        <taxon>Pseudonocardiaceae</taxon>
        <taxon>Pseudonocardia</taxon>
    </lineage>
</organism>
<dbReference type="Gene3D" id="3.40.190.10">
    <property type="entry name" value="Periplasmic binding protein-like II"/>
    <property type="match status" value="1"/>
</dbReference>
<feature type="chain" id="PRO_5039017207" evidence="1">
    <location>
        <begin position="29"/>
        <end position="531"/>
    </location>
</feature>
<feature type="signal peptide" evidence="1">
    <location>
        <begin position="1"/>
        <end position="28"/>
    </location>
</feature>
<evidence type="ECO:0000313" key="4">
    <source>
        <dbReference type="Proteomes" id="UP000184363"/>
    </source>
</evidence>
<accession>A0A1M6T3W1</accession>